<dbReference type="AlphaFoldDB" id="A0A239S941"/>
<dbReference type="Gene3D" id="3.40.1090.10">
    <property type="entry name" value="Cytosolic phospholipase A2 catalytic domain"/>
    <property type="match status" value="2"/>
</dbReference>
<feature type="domain" description="PNPLA" evidence="6">
    <location>
        <begin position="49"/>
        <end position="258"/>
    </location>
</feature>
<dbReference type="GO" id="GO:0016787">
    <property type="term" value="F:hydrolase activity"/>
    <property type="evidence" value="ECO:0007669"/>
    <property type="project" value="UniProtKB-UniRule"/>
</dbReference>
<reference evidence="7 8" key="1">
    <citation type="submission" date="2017-06" db="EMBL/GenBank/DDBJ databases">
        <authorList>
            <consortium name="Pathogen Informatics"/>
        </authorList>
    </citation>
    <scope>NUCLEOTIDE SEQUENCE [LARGE SCALE GENOMIC DNA]</scope>
    <source>
        <strain evidence="7 8">NCTC13161</strain>
    </source>
</reference>
<feature type="short sequence motif" description="DGA/G" evidence="4">
    <location>
        <begin position="245"/>
        <end position="247"/>
    </location>
</feature>
<dbReference type="PROSITE" id="PS51635">
    <property type="entry name" value="PNPLA"/>
    <property type="match status" value="1"/>
</dbReference>
<evidence type="ECO:0000313" key="8">
    <source>
        <dbReference type="Proteomes" id="UP000215126"/>
    </source>
</evidence>
<evidence type="ECO:0000256" key="1">
    <source>
        <dbReference type="ARBA" id="ARBA00022801"/>
    </source>
</evidence>
<dbReference type="EMBL" id="LT906435">
    <property type="protein sequence ID" value="SNU81941.1"/>
    <property type="molecule type" value="Genomic_DNA"/>
</dbReference>
<evidence type="ECO:0000256" key="3">
    <source>
        <dbReference type="ARBA" id="ARBA00023098"/>
    </source>
</evidence>
<accession>A0A239S941</accession>
<dbReference type="GO" id="GO:0016042">
    <property type="term" value="P:lipid catabolic process"/>
    <property type="evidence" value="ECO:0007669"/>
    <property type="project" value="UniProtKB-UniRule"/>
</dbReference>
<keyword evidence="3 4" id="KW-0443">Lipid metabolism</keyword>
<feature type="compositionally biased region" description="Low complexity" evidence="5">
    <location>
        <begin position="12"/>
        <end position="35"/>
    </location>
</feature>
<feature type="region of interest" description="Disordered" evidence="5">
    <location>
        <begin position="1"/>
        <end position="39"/>
    </location>
</feature>
<evidence type="ECO:0000256" key="2">
    <source>
        <dbReference type="ARBA" id="ARBA00022963"/>
    </source>
</evidence>
<dbReference type="Proteomes" id="UP000215126">
    <property type="component" value="Chromosome 1"/>
</dbReference>
<gene>
    <name evidence="7" type="ORF">SAMEA4530655_00720</name>
</gene>
<dbReference type="PANTHER" id="PTHR14226:SF78">
    <property type="entry name" value="SLR0060 PROTEIN"/>
    <property type="match status" value="1"/>
</dbReference>
<name>A0A239S941_9BURK</name>
<evidence type="ECO:0000259" key="6">
    <source>
        <dbReference type="PROSITE" id="PS51635"/>
    </source>
</evidence>
<keyword evidence="1 4" id="KW-0378">Hydrolase</keyword>
<dbReference type="InterPro" id="IPR050301">
    <property type="entry name" value="NTE"/>
</dbReference>
<feature type="short sequence motif" description="GXGXXG" evidence="4">
    <location>
        <begin position="53"/>
        <end position="58"/>
    </location>
</feature>
<dbReference type="InterPro" id="IPR016035">
    <property type="entry name" value="Acyl_Trfase/lysoPLipase"/>
</dbReference>
<dbReference type="STRING" id="93222.NA29_07895"/>
<dbReference type="PANTHER" id="PTHR14226">
    <property type="entry name" value="NEUROPATHY TARGET ESTERASE/SWISS CHEESE D.MELANOGASTER"/>
    <property type="match status" value="1"/>
</dbReference>
<feature type="active site" description="Nucleophile" evidence="4">
    <location>
        <position position="90"/>
    </location>
</feature>
<proteinExistence type="predicted"/>
<feature type="compositionally biased region" description="Polar residues" evidence="5">
    <location>
        <begin position="1"/>
        <end position="11"/>
    </location>
</feature>
<organism evidence="7 8">
    <name type="scientific">Pandoraea sputorum</name>
    <dbReference type="NCBI Taxonomy" id="93222"/>
    <lineage>
        <taxon>Bacteria</taxon>
        <taxon>Pseudomonadati</taxon>
        <taxon>Pseudomonadota</taxon>
        <taxon>Betaproteobacteria</taxon>
        <taxon>Burkholderiales</taxon>
        <taxon>Burkholderiaceae</taxon>
        <taxon>Pandoraea</taxon>
    </lineage>
</organism>
<keyword evidence="2 4" id="KW-0442">Lipid degradation</keyword>
<dbReference type="InterPro" id="IPR002641">
    <property type="entry name" value="PNPLA_dom"/>
</dbReference>
<feature type="active site" description="Proton acceptor" evidence="4">
    <location>
        <position position="245"/>
    </location>
</feature>
<evidence type="ECO:0000256" key="4">
    <source>
        <dbReference type="PROSITE-ProRule" id="PRU01161"/>
    </source>
</evidence>
<evidence type="ECO:0000313" key="7">
    <source>
        <dbReference type="EMBL" id="SNU81941.1"/>
    </source>
</evidence>
<sequence>MPRSESTSRVQPSPAAAASPAARSGRTASATRAPSGARATARGALPVDLALQGGGAHGAFTWGVLDRLLEAISHDTDNAPFRIEGISGTSAGAMNAAVLATGYARGGPDAARGALEQFWRDVAHAGRFSPLRRTPLDIVLGRWSLDNSPFFMFFDLAARVVSPYDLAPLEFNPLRRLLADHIDFDGISNSTDANPIQLFITATNVRTGRGRVFRNAEITADVLLASACLPMLYRAIEIDGEPYWDGGYAGNPSITPLVRETVSCDTILVQVNPVERNEVPRSAREILNRVNEVSFNATLLKELRMIAVLRQVVDAGSDEGKRWAQMRMHRIASDMMTTLGYSSKLSAEWDFLVMLRDEGRRCADAFLHEHGADLGKRSSLDLDPLQETL</sequence>
<dbReference type="SUPFAM" id="SSF52151">
    <property type="entry name" value="FabD/lysophospholipase-like"/>
    <property type="match status" value="1"/>
</dbReference>
<evidence type="ECO:0000256" key="5">
    <source>
        <dbReference type="SAM" id="MobiDB-lite"/>
    </source>
</evidence>
<keyword evidence="8" id="KW-1185">Reference proteome</keyword>
<dbReference type="Pfam" id="PF01734">
    <property type="entry name" value="Patatin"/>
    <property type="match status" value="1"/>
</dbReference>
<feature type="short sequence motif" description="GXSXG" evidence="4">
    <location>
        <begin position="88"/>
        <end position="92"/>
    </location>
</feature>
<protein>
    <submittedName>
        <fullName evidence="7">Patatin</fullName>
    </submittedName>
</protein>